<organism evidence="2">
    <name type="scientific">viral metagenome</name>
    <dbReference type="NCBI Taxonomy" id="1070528"/>
    <lineage>
        <taxon>unclassified sequences</taxon>
        <taxon>metagenomes</taxon>
        <taxon>organismal metagenomes</taxon>
    </lineage>
</organism>
<evidence type="ECO:0000313" key="2">
    <source>
        <dbReference type="EMBL" id="QHS83572.1"/>
    </source>
</evidence>
<feature type="compositionally biased region" description="Basic residues" evidence="1">
    <location>
        <begin position="32"/>
        <end position="43"/>
    </location>
</feature>
<dbReference type="EMBL" id="MN738760">
    <property type="protein sequence ID" value="QHS83572.1"/>
    <property type="molecule type" value="Genomic_DNA"/>
</dbReference>
<feature type="region of interest" description="Disordered" evidence="1">
    <location>
        <begin position="20"/>
        <end position="43"/>
    </location>
</feature>
<name>A0A6C0AUU6_9ZZZZ</name>
<sequence length="43" mass="5318">MVFLRDYVSFFIFFFKEKTRKKKEHPPLKMNGPKRAKKPKFLI</sequence>
<accession>A0A6C0AUU6</accession>
<evidence type="ECO:0000256" key="1">
    <source>
        <dbReference type="SAM" id="MobiDB-lite"/>
    </source>
</evidence>
<dbReference type="AlphaFoldDB" id="A0A6C0AUU6"/>
<reference evidence="2" key="1">
    <citation type="journal article" date="2020" name="Nature">
        <title>Giant virus diversity and host interactions through global metagenomics.</title>
        <authorList>
            <person name="Schulz F."/>
            <person name="Roux S."/>
            <person name="Paez-Espino D."/>
            <person name="Jungbluth S."/>
            <person name="Walsh D.A."/>
            <person name="Denef V.J."/>
            <person name="McMahon K.D."/>
            <person name="Konstantinidis K.T."/>
            <person name="Eloe-Fadrosh E.A."/>
            <person name="Kyrpides N.C."/>
            <person name="Woyke T."/>
        </authorList>
    </citation>
    <scope>NUCLEOTIDE SEQUENCE</scope>
    <source>
        <strain evidence="2">GVMAG-S-ERX555961-36</strain>
    </source>
</reference>
<protein>
    <submittedName>
        <fullName evidence="2">Uncharacterized protein</fullName>
    </submittedName>
</protein>
<proteinExistence type="predicted"/>